<evidence type="ECO:0000259" key="5">
    <source>
        <dbReference type="PROSITE" id="PS51898"/>
    </source>
</evidence>
<evidence type="ECO:0000256" key="1">
    <source>
        <dbReference type="ARBA" id="ARBA00022908"/>
    </source>
</evidence>
<evidence type="ECO:0000313" key="8">
    <source>
        <dbReference type="Proteomes" id="UP000002931"/>
    </source>
</evidence>
<feature type="domain" description="Tyr recombinase" evidence="5">
    <location>
        <begin position="244"/>
        <end position="419"/>
    </location>
</feature>
<dbReference type="SUPFAM" id="SSF56349">
    <property type="entry name" value="DNA breaking-rejoining enzymes"/>
    <property type="match status" value="1"/>
</dbReference>
<keyword evidence="8" id="KW-1185">Reference proteome</keyword>
<dbReference type="PROSITE" id="PS51900">
    <property type="entry name" value="CB"/>
    <property type="match status" value="1"/>
</dbReference>
<accession>A3VEC6</accession>
<feature type="domain" description="Core-binding (CB)" evidence="6">
    <location>
        <begin position="130"/>
        <end position="222"/>
    </location>
</feature>
<name>A3VEC6_9RHOB</name>
<dbReference type="Gene3D" id="1.10.443.10">
    <property type="entry name" value="Intergrase catalytic core"/>
    <property type="match status" value="1"/>
</dbReference>
<evidence type="ECO:0000256" key="4">
    <source>
        <dbReference type="PROSITE-ProRule" id="PRU01248"/>
    </source>
</evidence>
<dbReference type="InterPro" id="IPR011010">
    <property type="entry name" value="DNA_brk_join_enz"/>
</dbReference>
<gene>
    <name evidence="7" type="ORF">RB2654_09349</name>
</gene>
<reference evidence="7 8" key="1">
    <citation type="journal article" date="2010" name="J. Bacteriol.">
        <title>Genome sequences of Pelagibaca bermudensis HTCC2601T and Maritimibacter alkaliphilus HTCC2654T, the type strains of two marine Roseobacter genera.</title>
        <authorList>
            <person name="Thrash J.C."/>
            <person name="Cho J.C."/>
            <person name="Ferriera S."/>
            <person name="Johnson J."/>
            <person name="Vergin K.L."/>
            <person name="Giovannoni S.J."/>
        </authorList>
    </citation>
    <scope>NUCLEOTIDE SEQUENCE [LARGE SCALE GENOMIC DNA]</scope>
    <source>
        <strain evidence="7 8">HTCC2654</strain>
    </source>
</reference>
<dbReference type="OrthoDB" id="7222937at2"/>
<dbReference type="STRING" id="314271.RB2654_09349"/>
<dbReference type="InterPro" id="IPR044068">
    <property type="entry name" value="CB"/>
</dbReference>
<dbReference type="RefSeq" id="WP_008330812.1">
    <property type="nucleotide sequence ID" value="NZ_CH902578.1"/>
</dbReference>
<dbReference type="HOGENOM" id="CLU_051657_0_0_5"/>
<dbReference type="PROSITE" id="PS51898">
    <property type="entry name" value="TYR_RECOMBINASE"/>
    <property type="match status" value="1"/>
</dbReference>
<dbReference type="eggNOG" id="COG4974">
    <property type="taxonomic scope" value="Bacteria"/>
</dbReference>
<sequence>MAIKTRGKKLSLYRRVPKRYESVEPRKFIWLSLHTDSMSQAEAKAGPAWEQLVAGWEAKLAGDTSDAEQRFEAARELAEARGFRYMRVEKVAQLPMDELLDRIEAVPVKKGKPDLIEAAALLGGAKESEITVTRALKLYWNLAREKTLGKSADQVRKWENPRKKAIKTFITVVGDKPISEITGDDMLDFRAWWLDRIENEGLSPGSANKDLIHLGEVLKTVNKMKRLNLVLPLSDLSFKEGEAVPRPPFSDAWIRDKIMEPGALDGLNEDARFILLAMINTGARPSELAALSAPQICLDGDVPHISIEPVVRQLKSANARRVIPLCGISLTAMRARPEGFPRYWDSSASLSATVNKFLRANGLMETPKHSLYGLRHSFEDRMLAAGVDERIRRDLMGHALDRERYGKGASLTHLHSIIQPTAL</sequence>
<dbReference type="AlphaFoldDB" id="A3VEC6"/>
<protein>
    <submittedName>
        <fullName evidence="7">Possible phage integrase family protein</fullName>
    </submittedName>
</protein>
<comment type="caution">
    <text evidence="7">The sequence shown here is derived from an EMBL/GenBank/DDBJ whole genome shotgun (WGS) entry which is preliminary data.</text>
</comment>
<dbReference type="GO" id="GO:0003677">
    <property type="term" value="F:DNA binding"/>
    <property type="evidence" value="ECO:0007669"/>
    <property type="project" value="UniProtKB-UniRule"/>
</dbReference>
<keyword evidence="2 4" id="KW-0238">DNA-binding</keyword>
<evidence type="ECO:0000259" key="6">
    <source>
        <dbReference type="PROSITE" id="PS51900"/>
    </source>
</evidence>
<dbReference type="Proteomes" id="UP000002931">
    <property type="component" value="Unassembled WGS sequence"/>
</dbReference>
<dbReference type="GO" id="GO:0015074">
    <property type="term" value="P:DNA integration"/>
    <property type="evidence" value="ECO:0007669"/>
    <property type="project" value="UniProtKB-KW"/>
</dbReference>
<dbReference type="InterPro" id="IPR002104">
    <property type="entry name" value="Integrase_catalytic"/>
</dbReference>
<evidence type="ECO:0000256" key="3">
    <source>
        <dbReference type="ARBA" id="ARBA00023172"/>
    </source>
</evidence>
<evidence type="ECO:0000313" key="7">
    <source>
        <dbReference type="EMBL" id="EAQ13264.1"/>
    </source>
</evidence>
<keyword evidence="3" id="KW-0233">DNA recombination</keyword>
<dbReference type="GO" id="GO:0006310">
    <property type="term" value="P:DNA recombination"/>
    <property type="evidence" value="ECO:0007669"/>
    <property type="project" value="UniProtKB-KW"/>
</dbReference>
<organism evidence="7 8">
    <name type="scientific">Maritimibacter alkaliphilus HTCC2654</name>
    <dbReference type="NCBI Taxonomy" id="314271"/>
    <lineage>
        <taxon>Bacteria</taxon>
        <taxon>Pseudomonadati</taxon>
        <taxon>Pseudomonadota</taxon>
        <taxon>Alphaproteobacteria</taxon>
        <taxon>Rhodobacterales</taxon>
        <taxon>Roseobacteraceae</taxon>
        <taxon>Maritimibacter</taxon>
    </lineage>
</organism>
<evidence type="ECO:0000256" key="2">
    <source>
        <dbReference type="ARBA" id="ARBA00023125"/>
    </source>
</evidence>
<dbReference type="EMBL" id="AAMT01000005">
    <property type="protein sequence ID" value="EAQ13264.1"/>
    <property type="molecule type" value="Genomic_DNA"/>
</dbReference>
<proteinExistence type="predicted"/>
<keyword evidence="1" id="KW-0229">DNA integration</keyword>
<dbReference type="InterPro" id="IPR013762">
    <property type="entry name" value="Integrase-like_cat_sf"/>
</dbReference>